<organism evidence="2 3">
    <name type="scientific">Euphydryas editha</name>
    <name type="common">Edith's checkerspot</name>
    <dbReference type="NCBI Taxonomy" id="104508"/>
    <lineage>
        <taxon>Eukaryota</taxon>
        <taxon>Metazoa</taxon>
        <taxon>Ecdysozoa</taxon>
        <taxon>Arthropoda</taxon>
        <taxon>Hexapoda</taxon>
        <taxon>Insecta</taxon>
        <taxon>Pterygota</taxon>
        <taxon>Neoptera</taxon>
        <taxon>Endopterygota</taxon>
        <taxon>Lepidoptera</taxon>
        <taxon>Glossata</taxon>
        <taxon>Ditrysia</taxon>
        <taxon>Papilionoidea</taxon>
        <taxon>Nymphalidae</taxon>
        <taxon>Nymphalinae</taxon>
        <taxon>Euphydryas</taxon>
    </lineage>
</organism>
<dbReference type="InterPro" id="IPR057191">
    <property type="entry name" value="DUF7869"/>
</dbReference>
<dbReference type="AlphaFoldDB" id="A0AAU9T930"/>
<proteinExistence type="predicted"/>
<feature type="domain" description="DUF7869" evidence="1">
    <location>
        <begin position="156"/>
        <end position="274"/>
    </location>
</feature>
<evidence type="ECO:0000313" key="3">
    <source>
        <dbReference type="Proteomes" id="UP001153954"/>
    </source>
</evidence>
<evidence type="ECO:0000313" key="2">
    <source>
        <dbReference type="EMBL" id="CAH2084124.1"/>
    </source>
</evidence>
<sequence>MKFSRINGPSESSRRKFTYTHYINEGEGRRKVCQKFLIDTLDITQQFILYTVIHEINDFVKLDERGFHIPKKDKCVLCSKRNYDGPTEEETYKMNPHIKEKEDCYKRCISVVFQQNLSKKDKTVICAIFDLQGKNMSLYYSRKISVYNFTIYESGTQEGFCHIWNETDAYRGANEIATILLSYIKQVDSRGYVNTLLLYADSCYGQNKNKTMLSMLRYALAKTRNIKVIQINYLVPGHTYMPVDSMHAVIERSIKDTMIWAPSHWPTAIALARKNPFPYKVTLMEGKDFMGFEDIINKTFKKTQKLMISTISVATFKKKNLTKWLSPKKKLYPYKLPISAQKYADLKKLTKQVIPAAYANEYLNLKYSNKNVDHLPESDEDDSA</sequence>
<dbReference type="Pfam" id="PF25273">
    <property type="entry name" value="DUF7869"/>
    <property type="match status" value="1"/>
</dbReference>
<dbReference type="PANTHER" id="PTHR10773">
    <property type="entry name" value="DNA-DIRECTED RNA POLYMERASES I, II, AND III SUBUNIT RPABC2"/>
    <property type="match status" value="1"/>
</dbReference>
<keyword evidence="3" id="KW-1185">Reference proteome</keyword>
<accession>A0AAU9T930</accession>
<reference evidence="2" key="1">
    <citation type="submission" date="2022-03" db="EMBL/GenBank/DDBJ databases">
        <authorList>
            <person name="Tunstrom K."/>
        </authorList>
    </citation>
    <scope>NUCLEOTIDE SEQUENCE</scope>
</reference>
<evidence type="ECO:0000259" key="1">
    <source>
        <dbReference type="Pfam" id="PF25273"/>
    </source>
</evidence>
<gene>
    <name evidence="2" type="ORF">EEDITHA_LOCUS726</name>
</gene>
<comment type="caution">
    <text evidence="2">The sequence shown here is derived from an EMBL/GenBank/DDBJ whole genome shotgun (WGS) entry which is preliminary data.</text>
</comment>
<protein>
    <recommendedName>
        <fullName evidence="1">DUF7869 domain-containing protein</fullName>
    </recommendedName>
</protein>
<dbReference type="EMBL" id="CAKOGL010000002">
    <property type="protein sequence ID" value="CAH2084124.1"/>
    <property type="molecule type" value="Genomic_DNA"/>
</dbReference>
<name>A0AAU9T930_EUPED</name>
<dbReference type="Proteomes" id="UP001153954">
    <property type="component" value="Unassembled WGS sequence"/>
</dbReference>
<dbReference type="PANTHER" id="PTHR10773:SF19">
    <property type="match status" value="1"/>
</dbReference>